<keyword evidence="3 12" id="KW-0808">Transferase</keyword>
<dbReference type="Pfam" id="PF00136">
    <property type="entry name" value="DNA_pol_B"/>
    <property type="match status" value="1"/>
</dbReference>
<feature type="compositionally biased region" description="Polar residues" evidence="13">
    <location>
        <begin position="34"/>
        <end position="48"/>
    </location>
</feature>
<feature type="compositionally biased region" description="Acidic residues" evidence="13">
    <location>
        <begin position="955"/>
        <end position="965"/>
    </location>
</feature>
<dbReference type="InterPro" id="IPR024647">
    <property type="entry name" value="DNA_pol_a_cat_su_N"/>
</dbReference>
<comment type="catalytic activity">
    <reaction evidence="12">
        <text>DNA(n) + a 2'-deoxyribonucleoside 5'-triphosphate = DNA(n+1) + diphosphate</text>
        <dbReference type="Rhea" id="RHEA:22508"/>
        <dbReference type="Rhea" id="RHEA-COMP:17339"/>
        <dbReference type="Rhea" id="RHEA-COMP:17340"/>
        <dbReference type="ChEBI" id="CHEBI:33019"/>
        <dbReference type="ChEBI" id="CHEBI:61560"/>
        <dbReference type="ChEBI" id="CHEBI:173112"/>
        <dbReference type="EC" id="2.7.7.7"/>
    </reaction>
</comment>
<dbReference type="InterPro" id="IPR006172">
    <property type="entry name" value="DNA-dir_DNA_pol_B"/>
</dbReference>
<dbReference type="Gene3D" id="1.10.287.690">
    <property type="entry name" value="Helix hairpin bin"/>
    <property type="match status" value="1"/>
</dbReference>
<keyword evidence="10 12" id="KW-0238">DNA-binding</keyword>
<dbReference type="STRING" id="65357.A0A024FYK0"/>
<dbReference type="InterPro" id="IPR017964">
    <property type="entry name" value="DNA-dir_DNA_pol_B_CS"/>
</dbReference>
<feature type="domain" description="DNA-directed DNA polymerase family B exonuclease" evidence="15">
    <location>
        <begin position="518"/>
        <end position="771"/>
    </location>
</feature>
<dbReference type="SMART" id="SM00486">
    <property type="entry name" value="POLBc"/>
    <property type="match status" value="1"/>
</dbReference>
<keyword evidence="4 12" id="KW-0548">Nucleotidyltransferase</keyword>
<dbReference type="GO" id="GO:1902975">
    <property type="term" value="P:mitotic DNA replication initiation"/>
    <property type="evidence" value="ECO:0007669"/>
    <property type="project" value="InterPro"/>
</dbReference>
<proteinExistence type="inferred from homology"/>
<dbReference type="PANTHER" id="PTHR45861:SF1">
    <property type="entry name" value="DNA POLYMERASE ALPHA CATALYTIC SUBUNIT"/>
    <property type="match status" value="1"/>
</dbReference>
<dbReference type="SUPFAM" id="SSF56672">
    <property type="entry name" value="DNA/RNA polymerases"/>
    <property type="match status" value="1"/>
</dbReference>
<dbReference type="GO" id="GO:0003688">
    <property type="term" value="F:DNA replication origin binding"/>
    <property type="evidence" value="ECO:0007669"/>
    <property type="project" value="TreeGrafter"/>
</dbReference>
<dbReference type="FunFam" id="1.10.132.60:FF:000004">
    <property type="entry name" value="DNA polymerase"/>
    <property type="match status" value="1"/>
</dbReference>
<evidence type="ECO:0000256" key="10">
    <source>
        <dbReference type="ARBA" id="ARBA00023125"/>
    </source>
</evidence>
<dbReference type="Proteomes" id="UP000053237">
    <property type="component" value="Unassembled WGS sequence"/>
</dbReference>
<name>A0A024FYK0_9STRA</name>
<dbReference type="EC" id="2.7.7.7" evidence="12"/>
<evidence type="ECO:0000256" key="4">
    <source>
        <dbReference type="ARBA" id="ARBA00022695"/>
    </source>
</evidence>
<dbReference type="PROSITE" id="PS00116">
    <property type="entry name" value="DNA_POLYMERASE_B"/>
    <property type="match status" value="1"/>
</dbReference>
<keyword evidence="19" id="KW-1185">Reference proteome</keyword>
<dbReference type="CDD" id="cd05532">
    <property type="entry name" value="POLBc_alpha"/>
    <property type="match status" value="1"/>
</dbReference>
<dbReference type="GO" id="GO:0000166">
    <property type="term" value="F:nucleotide binding"/>
    <property type="evidence" value="ECO:0007669"/>
    <property type="project" value="InterPro"/>
</dbReference>
<evidence type="ECO:0000256" key="12">
    <source>
        <dbReference type="RuleBase" id="RU000442"/>
    </source>
</evidence>
<sequence length="1559" mass="177242">MSSRRTASRTDRTRRNALEELRSARHKQSEDASDTATASRIATYQPKESSVYKVVTEEEYEDLVRQRRQGLPFVANDDAELGYYDDGEEQFFESDEDGNPSEQNEASHNDSGTSKQKIGALSSAYARRAKKMQRAKLGDGKDNKITNLLHSKSTMQMKSSKRLKTSESMQKADLDLDSMLDDLTSNPTKSDASFLSPPSFASFKNNESAICMDDEFDYNAEESMAMNSGNDVKYAYERPDIISHKGSKQEESEDHVMEINDDTSKKIEPPTKRELLLRKARARELLTTNPTARALSSEFEEEEGKPEEIKTIDTNSVSEIPSNEVTEWWETPETNAPQECVVEEDVKMEDSIDCKKTSSSSDRVRIFWMDAIEIRDRPGKLYMIGKVKTVSGSNVSYRSCCITVNNLERCMYLVPKPDAVRDLDPKASTIKDLSPQLQQELWMKMHQDIHRYLIPNCITGRIDKENFKTKLVEREYAFERQDIPRGKNKYVKVRYSARYPIPPADICERGGRYFSQICGASTRPLETFLLGRKLLGPGWIEVCNVRASQNHESFCQLEYVMDDPKGIHVLHGEDCDAPPPLKVLSLSLKSICHPTTHHHEIITLSMITESGVSCEGASCNQRRSISHFTTIRPVDSNKGFPDTFVQFAQENGRFRDQKTNQTEKRKPSLRFESNERAMLSYFLTRIQLEDPDVIVGHNLHSYTLNLLLSRIDHYKLGGLWSKLTRLRRGRLQPVNVGEAWNEYRFDDISNGRLFCDTCVSAKELLPSQNNYSVTYLATTILKKQHFDIEINEIPQIMCSSPQYFTKLLCHTLDDAMFILQLMHHLQILPLSKQLANLCGYLWPRTLEANKRAERIEFLLSHEFSKSKQKFILPEKMKQSRGSGSKQREKASYMGGMVFAPKKGLYDNFVVLLDFNSLYPSIIREYNICFTTVDRKLEAMTVKRGQKRTEGSTGVEPEENIDAEEDIPVLPSTSSRDGVLPSVIKRLLDSRKQVKQALASASRAGNKEKAQSLDIRQKAIKLTANSMYGCLGFRYSRYYAKAIAALITSTGRQTLQRAKEVAELECGYDVIYGDTDSIMVDSRSDQLHDAKRIGRDIQTQCNKHFKLLELEVDSIFKTILLLNKKKYAALVVKETTDTSNGIAVRYEKEVKGLDLVRRDWCVISKGVGHDILDHILSGRARDEVVDTIHTYLETVAARIRSEQDPIDQFVITKSLNKQPEQYPDGAKQYHVQVALALKQQGHHIGVGSHIPYVLCKVQDPRSGRYAYHPDEVRRAAGKLAIDYEWYLESQIHPPVNRLCAHIEGTSSTQLARCLGLDTSKFKTLALDADTNAEDGENDSIPSVLRDDQERFSQCVPLQLTCKQCHQSSKFPGVFFAFGDDKAASKSIQSGLICPQSDCRAEFWGYKEEGLYGNVGDDLAALLSNQLHLATRASVRRYYEAWLVCSDVTCKTRTQKQSLRGNGNMCSTTGCQSLVHAEYTEHDLYTQLKYFSTLFDPVRAMKKLHVEEERALPTANKSKAKFVLPAHHQTLLEKLHQQAEKTVCLNEYNWVKPTLWQTLFT</sequence>
<feature type="compositionally biased region" description="Basic and acidic residues" evidence="13">
    <location>
        <begin position="8"/>
        <end position="30"/>
    </location>
</feature>
<gene>
    <name evidence="18" type="ORF">BN9_002650</name>
</gene>
<dbReference type="Gene3D" id="6.10.10.100">
    <property type="match status" value="1"/>
</dbReference>
<evidence type="ECO:0000256" key="5">
    <source>
        <dbReference type="ARBA" id="ARBA00022705"/>
    </source>
</evidence>
<dbReference type="Pfam" id="PF08996">
    <property type="entry name" value="zf-DNA_Pol"/>
    <property type="match status" value="1"/>
</dbReference>
<dbReference type="GO" id="GO:0003887">
    <property type="term" value="F:DNA-directed DNA polymerase activity"/>
    <property type="evidence" value="ECO:0007669"/>
    <property type="project" value="UniProtKB-KW"/>
</dbReference>
<feature type="domain" description="Zinc finger DNA-directed DNA polymerase family B alpha" evidence="16">
    <location>
        <begin position="1345"/>
        <end position="1551"/>
    </location>
</feature>
<dbReference type="InterPro" id="IPR015088">
    <property type="entry name" value="Znf_DNA-dir_DNA_pol_B_alpha"/>
</dbReference>
<evidence type="ECO:0000259" key="17">
    <source>
        <dbReference type="Pfam" id="PF12254"/>
    </source>
</evidence>
<keyword evidence="7" id="KW-0863">Zinc-finger</keyword>
<keyword evidence="8" id="KW-0862">Zinc</keyword>
<dbReference type="InterPro" id="IPR006133">
    <property type="entry name" value="DNA-dir_DNA_pol_B_exonuc"/>
</dbReference>
<dbReference type="Gene3D" id="2.40.50.730">
    <property type="match status" value="1"/>
</dbReference>
<evidence type="ECO:0000256" key="1">
    <source>
        <dbReference type="ARBA" id="ARBA00004123"/>
    </source>
</evidence>
<dbReference type="InterPro" id="IPR042087">
    <property type="entry name" value="DNA_pol_B_thumb"/>
</dbReference>
<dbReference type="InterPro" id="IPR038256">
    <property type="entry name" value="Pol_alpha_znc_sf"/>
</dbReference>
<dbReference type="Pfam" id="PF12254">
    <property type="entry name" value="DNA_pol_alpha_N"/>
    <property type="match status" value="1"/>
</dbReference>
<dbReference type="PRINTS" id="PR00106">
    <property type="entry name" value="DNAPOLB"/>
</dbReference>
<dbReference type="Pfam" id="PF03104">
    <property type="entry name" value="DNA_pol_B_exo1"/>
    <property type="match status" value="1"/>
</dbReference>
<dbReference type="Gene3D" id="3.30.420.10">
    <property type="entry name" value="Ribonuclease H-like superfamily/Ribonuclease H"/>
    <property type="match status" value="1"/>
</dbReference>
<evidence type="ECO:0000256" key="8">
    <source>
        <dbReference type="ARBA" id="ARBA00022833"/>
    </source>
</evidence>
<organism evidence="18 19">
    <name type="scientific">Albugo candida</name>
    <dbReference type="NCBI Taxonomy" id="65357"/>
    <lineage>
        <taxon>Eukaryota</taxon>
        <taxon>Sar</taxon>
        <taxon>Stramenopiles</taxon>
        <taxon>Oomycota</taxon>
        <taxon>Peronosporomycetes</taxon>
        <taxon>Albuginales</taxon>
        <taxon>Albuginaceae</taxon>
        <taxon>Albugo</taxon>
    </lineage>
</organism>
<keyword evidence="11" id="KW-0539">Nucleus</keyword>
<evidence type="ECO:0000256" key="11">
    <source>
        <dbReference type="ARBA" id="ARBA00023242"/>
    </source>
</evidence>
<evidence type="ECO:0000256" key="13">
    <source>
        <dbReference type="SAM" id="MobiDB-lite"/>
    </source>
</evidence>
<dbReference type="EMBL" id="CAIX01000002">
    <property type="protein sequence ID" value="CCI39482.1"/>
    <property type="molecule type" value="Genomic_DNA"/>
</dbReference>
<keyword evidence="6" id="KW-0479">Metal-binding</keyword>
<feature type="region of interest" description="Disordered" evidence="13">
    <location>
        <begin position="1"/>
        <end position="51"/>
    </location>
</feature>
<evidence type="ECO:0000259" key="14">
    <source>
        <dbReference type="Pfam" id="PF00136"/>
    </source>
</evidence>
<dbReference type="CDD" id="cd05776">
    <property type="entry name" value="DNA_polB_alpha_exo"/>
    <property type="match status" value="1"/>
</dbReference>
<dbReference type="GO" id="GO:0006273">
    <property type="term" value="P:lagging strand elongation"/>
    <property type="evidence" value="ECO:0007669"/>
    <property type="project" value="TreeGrafter"/>
</dbReference>
<evidence type="ECO:0000313" key="18">
    <source>
        <dbReference type="EMBL" id="CCI39482.1"/>
    </source>
</evidence>
<dbReference type="InterPro" id="IPR006134">
    <property type="entry name" value="DNA-dir_DNA_pol_B_multi_dom"/>
</dbReference>
<evidence type="ECO:0000256" key="3">
    <source>
        <dbReference type="ARBA" id="ARBA00022679"/>
    </source>
</evidence>
<evidence type="ECO:0000256" key="7">
    <source>
        <dbReference type="ARBA" id="ARBA00022771"/>
    </source>
</evidence>
<dbReference type="Gene3D" id="3.30.70.2820">
    <property type="match status" value="1"/>
</dbReference>
<dbReference type="InterPro" id="IPR045846">
    <property type="entry name" value="POLBc_alpha"/>
</dbReference>
<dbReference type="PANTHER" id="PTHR45861">
    <property type="entry name" value="DNA POLYMERASE ALPHA CATALYTIC SUBUNIT"/>
    <property type="match status" value="1"/>
</dbReference>
<evidence type="ECO:0000256" key="9">
    <source>
        <dbReference type="ARBA" id="ARBA00022932"/>
    </source>
</evidence>
<comment type="caution">
    <text evidence="18">The sequence shown here is derived from an EMBL/GenBank/DDBJ whole genome shotgun (WGS) entry which is preliminary data.</text>
</comment>
<dbReference type="InParanoid" id="A0A024FYK0"/>
<feature type="domain" description="DNA-directed DNA polymerase family B multifunctional" evidence="14">
    <location>
        <begin position="849"/>
        <end position="1301"/>
    </location>
</feature>
<evidence type="ECO:0000259" key="15">
    <source>
        <dbReference type="Pfam" id="PF03104"/>
    </source>
</evidence>
<evidence type="ECO:0000259" key="16">
    <source>
        <dbReference type="Pfam" id="PF08996"/>
    </source>
</evidence>
<comment type="similarity">
    <text evidence="2 12">Belongs to the DNA polymerase type-B family.</text>
</comment>
<dbReference type="NCBIfam" id="TIGR00592">
    <property type="entry name" value="pol2"/>
    <property type="match status" value="1"/>
</dbReference>
<feature type="compositionally biased region" description="Polar residues" evidence="13">
    <location>
        <begin position="100"/>
        <end position="116"/>
    </location>
</feature>
<dbReference type="GO" id="GO:0006272">
    <property type="term" value="P:leading strand elongation"/>
    <property type="evidence" value="ECO:0007669"/>
    <property type="project" value="TreeGrafter"/>
</dbReference>
<feature type="compositionally biased region" description="Acidic residues" evidence="13">
    <location>
        <begin position="84"/>
        <end position="99"/>
    </location>
</feature>
<dbReference type="InterPro" id="IPR043502">
    <property type="entry name" value="DNA/RNA_pol_sf"/>
</dbReference>
<dbReference type="SUPFAM" id="SSF53098">
    <property type="entry name" value="Ribonuclease H-like"/>
    <property type="match status" value="1"/>
</dbReference>
<dbReference type="Gene3D" id="1.10.3200.20">
    <property type="entry name" value="DNA Polymerase alpha, zinc finger"/>
    <property type="match status" value="1"/>
</dbReference>
<dbReference type="GO" id="GO:0003697">
    <property type="term" value="F:single-stranded DNA binding"/>
    <property type="evidence" value="ECO:0007669"/>
    <property type="project" value="TreeGrafter"/>
</dbReference>
<protein>
    <recommendedName>
        <fullName evidence="12">DNA polymerase</fullName>
        <ecNumber evidence="12">2.7.7.7</ecNumber>
    </recommendedName>
</protein>
<dbReference type="Gene3D" id="3.90.1600.10">
    <property type="entry name" value="Palm domain of DNA polymerase"/>
    <property type="match status" value="1"/>
</dbReference>
<feature type="region of interest" description="Disordered" evidence="13">
    <location>
        <begin position="84"/>
        <end position="145"/>
    </location>
</feature>
<evidence type="ECO:0000256" key="6">
    <source>
        <dbReference type="ARBA" id="ARBA00022723"/>
    </source>
</evidence>
<keyword evidence="9 12" id="KW-0239">DNA-directed DNA polymerase</keyword>
<dbReference type="Gene3D" id="1.10.132.60">
    <property type="entry name" value="DNA polymerase family B, C-terminal domain"/>
    <property type="match status" value="1"/>
</dbReference>
<comment type="subcellular location">
    <subcellularLocation>
        <location evidence="1">Nucleus</location>
    </subcellularLocation>
</comment>
<feature type="region of interest" description="Disordered" evidence="13">
    <location>
        <begin position="942"/>
        <end position="965"/>
    </location>
</feature>
<dbReference type="InterPro" id="IPR023211">
    <property type="entry name" value="DNA_pol_palm_dom_sf"/>
</dbReference>
<keyword evidence="5 12" id="KW-0235">DNA replication</keyword>
<dbReference type="InterPro" id="IPR036397">
    <property type="entry name" value="RNaseH_sf"/>
</dbReference>
<evidence type="ECO:0000313" key="19">
    <source>
        <dbReference type="Proteomes" id="UP000053237"/>
    </source>
</evidence>
<dbReference type="OrthoDB" id="6755010at2759"/>
<dbReference type="GO" id="GO:0005658">
    <property type="term" value="C:alpha DNA polymerase:primase complex"/>
    <property type="evidence" value="ECO:0007669"/>
    <property type="project" value="TreeGrafter"/>
</dbReference>
<reference evidence="18 19" key="1">
    <citation type="submission" date="2012-05" db="EMBL/GenBank/DDBJ databases">
        <title>Recombination and specialization in a pathogen metapopulation.</title>
        <authorList>
            <person name="Gardiner A."/>
            <person name="Kemen E."/>
            <person name="Schultz-Larsen T."/>
            <person name="MacLean D."/>
            <person name="Van Oosterhout C."/>
            <person name="Jones J.D.G."/>
        </authorList>
    </citation>
    <scope>NUCLEOTIDE SEQUENCE [LARGE SCALE GENOMIC DNA]</scope>
    <source>
        <strain evidence="18 19">Ac Nc2</strain>
    </source>
</reference>
<accession>A0A024FYK0</accession>
<dbReference type="GO" id="GO:0003682">
    <property type="term" value="F:chromatin binding"/>
    <property type="evidence" value="ECO:0007669"/>
    <property type="project" value="TreeGrafter"/>
</dbReference>
<evidence type="ECO:0000256" key="2">
    <source>
        <dbReference type="ARBA" id="ARBA00005755"/>
    </source>
</evidence>
<dbReference type="InterPro" id="IPR012337">
    <property type="entry name" value="RNaseH-like_sf"/>
</dbReference>
<feature type="domain" description="DNA polymerase alpha catalytic subunit N-terminal" evidence="17">
    <location>
        <begin position="18"/>
        <end position="91"/>
    </location>
</feature>
<dbReference type="GO" id="GO:0008270">
    <property type="term" value="F:zinc ion binding"/>
    <property type="evidence" value="ECO:0007669"/>
    <property type="project" value="UniProtKB-KW"/>
</dbReference>